<dbReference type="SUPFAM" id="SSF49899">
    <property type="entry name" value="Concanavalin A-like lectins/glucanases"/>
    <property type="match status" value="2"/>
</dbReference>
<feature type="domain" description="LamG-like jellyroll fold" evidence="5">
    <location>
        <begin position="1012"/>
        <end position="1154"/>
    </location>
</feature>
<protein>
    <submittedName>
        <fullName evidence="6">LamG domain-containing protein</fullName>
    </submittedName>
</protein>
<dbReference type="EMBL" id="CP099837">
    <property type="protein sequence ID" value="USY22684.1"/>
    <property type="molecule type" value="Genomic_DNA"/>
</dbReference>
<evidence type="ECO:0000256" key="4">
    <source>
        <dbReference type="SAM" id="SignalP"/>
    </source>
</evidence>
<evidence type="ECO:0000313" key="6">
    <source>
        <dbReference type="EMBL" id="USY22684.1"/>
    </source>
</evidence>
<dbReference type="PANTHER" id="PTHR46943:SF1">
    <property type="entry name" value="PENTRAXIN-RELATED PROTEIN PTX3"/>
    <property type="match status" value="1"/>
</dbReference>
<evidence type="ECO:0000259" key="5">
    <source>
        <dbReference type="SMART" id="SM00560"/>
    </source>
</evidence>
<keyword evidence="1 4" id="KW-0732">Signal</keyword>
<evidence type="ECO:0000313" key="7">
    <source>
        <dbReference type="Proteomes" id="UP001055940"/>
    </source>
</evidence>
<gene>
    <name evidence="6" type="ORF">NE857_14370</name>
</gene>
<feature type="region of interest" description="Disordered" evidence="3">
    <location>
        <begin position="750"/>
        <end position="772"/>
    </location>
</feature>
<dbReference type="Pfam" id="PF13385">
    <property type="entry name" value="Laminin_G_3"/>
    <property type="match status" value="2"/>
</dbReference>
<feature type="signal peptide" evidence="4">
    <location>
        <begin position="1"/>
        <end position="34"/>
    </location>
</feature>
<dbReference type="InterPro" id="IPR006558">
    <property type="entry name" value="LamG-like"/>
</dbReference>
<feature type="chain" id="PRO_5047351100" evidence="4">
    <location>
        <begin position="35"/>
        <end position="1167"/>
    </location>
</feature>
<keyword evidence="2" id="KW-1015">Disulfide bond</keyword>
<name>A0ABY5DEB3_9ACTN</name>
<dbReference type="Gene3D" id="2.60.120.200">
    <property type="match status" value="2"/>
</dbReference>
<keyword evidence="7" id="KW-1185">Reference proteome</keyword>
<dbReference type="PANTHER" id="PTHR46943">
    <property type="entry name" value="PENTRAXIN-RELATED PROTEIN PTX3"/>
    <property type="match status" value="1"/>
</dbReference>
<dbReference type="Proteomes" id="UP001055940">
    <property type="component" value="Chromosome"/>
</dbReference>
<dbReference type="RefSeq" id="WP_254421443.1">
    <property type="nucleotide sequence ID" value="NZ_BAAAJB010000056.1"/>
</dbReference>
<sequence>MNGTLMRRSWTRASAVSTATALALSLLHAYPAIAEPEGPDPASSEEQQEFDALALAEQTGEPVEIPGLTDEKTQHFANPDGSLTAEVSSIPVRVRSEGGWVDVDTDLVKSGDGLVRPKAAGMDIAFSGGGNEEMARIGIGSNSVSLGWVDQLPEPTLDGDQATYPDVLPDVDLVLTAGVEGFTQVLVVHSPEAAQLPELAELQLPLDTTGVTMSADEHGNLDATGDAGSQSVFSAQAPAMWDSAGEEERTSGEDPTVAAPTGARMELVDTSVEVDRIRLVPDQAMLADEATEYPVYIDPSVSASRPNWAYVDRAYPNQSYFNPSDGKPVAVGRYSDPTGTWTRRAFFQFTVMGRTNHPNTIINSATLRTEVDWAYSCNSNSYIQLQRVSAFNRNTTWNNQPSTQGGVLDTQNVRGGWATCPSTSGVEFDATTAYRWGVNNNASHIYLRLKERDESGISAWRRFDVKKKPPVLVVHYNHPPEKPVTSTISDSLGGVCQTDRTQPRLINDTTVRFNAQIRDRDSYWVGQQVKSQFEWKLTGVDERLGTADSAYVTVGKWSGGSYRPVTAQGLPERELIAYRVRGHDRSNWGPWSSWCFIEIDTTKPDTGPEVTSTDYPAGDELHGSVGRAGEFTFANNGVEQATSYHYSVNDATCATEIELDEPGDSVTVPITPRRDGPNLIHARITDAYGNSSECGLVYTFTVAPPADPVSYFPLDEGQGGTASDVMDSGRIATSSGDIGWTRGRVGAPTGDSYRLEGAGLDTTGGERLSTQGPVINTDEAFSVSAWVRLDESDPSRAYTAVGQDGERHSGFYLGYQHTQGGRWIFKQAPYDGDDTAISERVLSTEPAQTGAWTHLLGTYDPENEELTLYVDGVKQGTHVQKTAWNAEGPFVIGGAKYRGSYHDFWPGAIDDVRVWDRVVFDEPFIETEEARSEVWELANRPIALEGRWRLDETEGTVAADASDHGLDATLEADPLTAWNQAMNDVTFAPGVSLDVTAEEHLHTNGPALRTDRSYSVAAWVRLDEVGHNSTAVAQNGTDHSAFYLSYQHTLDYNSWVMKLPPEDRTGASGWHRSLSEHSPQFGKWTHLAATYDHTLGEATLFVDGVPQEPVEVPQAWHANGPVIIGGARFEKEFFDPWAGDISDVHLYQGVISEDDLTQIRLGFLPEN</sequence>
<evidence type="ECO:0000256" key="1">
    <source>
        <dbReference type="ARBA" id="ARBA00022729"/>
    </source>
</evidence>
<dbReference type="SMART" id="SM00560">
    <property type="entry name" value="LamGL"/>
    <property type="match status" value="2"/>
</dbReference>
<evidence type="ECO:0000256" key="2">
    <source>
        <dbReference type="ARBA" id="ARBA00023157"/>
    </source>
</evidence>
<accession>A0ABY5DEB3</accession>
<reference evidence="6" key="1">
    <citation type="submission" date="2022-06" db="EMBL/GenBank/DDBJ databases">
        <authorList>
            <person name="Ping M."/>
        </authorList>
    </citation>
    <scope>NUCLEOTIDE SEQUENCE</scope>
    <source>
        <strain evidence="6">JCM11759T</strain>
    </source>
</reference>
<dbReference type="InterPro" id="IPR042837">
    <property type="entry name" value="PTX3"/>
</dbReference>
<organism evidence="6 7">
    <name type="scientific">Nocardiopsis exhalans</name>
    <dbReference type="NCBI Taxonomy" id="163604"/>
    <lineage>
        <taxon>Bacteria</taxon>
        <taxon>Bacillati</taxon>
        <taxon>Actinomycetota</taxon>
        <taxon>Actinomycetes</taxon>
        <taxon>Streptosporangiales</taxon>
        <taxon>Nocardiopsidaceae</taxon>
        <taxon>Nocardiopsis</taxon>
    </lineage>
</organism>
<evidence type="ECO:0000256" key="3">
    <source>
        <dbReference type="SAM" id="MobiDB-lite"/>
    </source>
</evidence>
<feature type="domain" description="LamG-like jellyroll fold" evidence="5">
    <location>
        <begin position="779"/>
        <end position="922"/>
    </location>
</feature>
<proteinExistence type="predicted"/>
<dbReference type="InterPro" id="IPR013320">
    <property type="entry name" value="ConA-like_dom_sf"/>
</dbReference>